<dbReference type="EMBL" id="BGZK01000091">
    <property type="protein sequence ID" value="GBP17874.1"/>
    <property type="molecule type" value="Genomic_DNA"/>
</dbReference>
<keyword evidence="3" id="KW-1185">Reference proteome</keyword>
<dbReference type="Proteomes" id="UP000299102">
    <property type="component" value="Unassembled WGS sequence"/>
</dbReference>
<feature type="compositionally biased region" description="Basic residues" evidence="1">
    <location>
        <begin position="89"/>
        <end position="106"/>
    </location>
</feature>
<name>A0A4C1TVG4_EUMVA</name>
<protein>
    <submittedName>
        <fullName evidence="2">Uncharacterized protein</fullName>
    </submittedName>
</protein>
<evidence type="ECO:0000313" key="3">
    <source>
        <dbReference type="Proteomes" id="UP000299102"/>
    </source>
</evidence>
<feature type="region of interest" description="Disordered" evidence="1">
    <location>
        <begin position="72"/>
        <end position="123"/>
    </location>
</feature>
<proteinExistence type="predicted"/>
<accession>A0A4C1TVG4</accession>
<gene>
    <name evidence="2" type="ORF">EVAR_7867_1</name>
</gene>
<reference evidence="2 3" key="1">
    <citation type="journal article" date="2019" name="Commun. Biol.">
        <title>The bagworm genome reveals a unique fibroin gene that provides high tensile strength.</title>
        <authorList>
            <person name="Kono N."/>
            <person name="Nakamura H."/>
            <person name="Ohtoshi R."/>
            <person name="Tomita M."/>
            <person name="Numata K."/>
            <person name="Arakawa K."/>
        </authorList>
    </citation>
    <scope>NUCLEOTIDE SEQUENCE [LARGE SCALE GENOMIC DNA]</scope>
</reference>
<evidence type="ECO:0000256" key="1">
    <source>
        <dbReference type="SAM" id="MobiDB-lite"/>
    </source>
</evidence>
<sequence>MYTYIRAGTSREDVKFPKKYFHSPLATPEHKQTGGVVSIVGALCAIGTARARAGALCAAAPRCDVGSAAASAASRSPLAPPAPAATPPARRHNAQLTRSRTRRQRHGVLSPSGRHSGSGRERGLGAGSTYYDITFRYRLPDRYAAALGIAVSSGVAPQVLYRPVQQAHA</sequence>
<evidence type="ECO:0000313" key="2">
    <source>
        <dbReference type="EMBL" id="GBP17874.1"/>
    </source>
</evidence>
<comment type="caution">
    <text evidence="2">The sequence shown here is derived from an EMBL/GenBank/DDBJ whole genome shotgun (WGS) entry which is preliminary data.</text>
</comment>
<organism evidence="2 3">
    <name type="scientific">Eumeta variegata</name>
    <name type="common">Bagworm moth</name>
    <name type="synonym">Eumeta japonica</name>
    <dbReference type="NCBI Taxonomy" id="151549"/>
    <lineage>
        <taxon>Eukaryota</taxon>
        <taxon>Metazoa</taxon>
        <taxon>Ecdysozoa</taxon>
        <taxon>Arthropoda</taxon>
        <taxon>Hexapoda</taxon>
        <taxon>Insecta</taxon>
        <taxon>Pterygota</taxon>
        <taxon>Neoptera</taxon>
        <taxon>Endopterygota</taxon>
        <taxon>Lepidoptera</taxon>
        <taxon>Glossata</taxon>
        <taxon>Ditrysia</taxon>
        <taxon>Tineoidea</taxon>
        <taxon>Psychidae</taxon>
        <taxon>Oiketicinae</taxon>
        <taxon>Eumeta</taxon>
    </lineage>
</organism>
<dbReference type="AlphaFoldDB" id="A0A4C1TVG4"/>